<proteinExistence type="predicted"/>
<sequence>MVRKVMGMVLLWSAAVLVTGCTPNATSAEGEANTEQSEVEASNGERVEVEKIEEEILTKEKAVLVLEDFKKAFNTIIQSQNEIGVLTKFQSLEELKQHLEHYMSSSLADQYGKEHFREREEGLFVEVDRMPLLPNENEVTFEEVGEQIYYLKQERTNSTAQRILITYTITTEDGIWIVDAIDTKELPVEEGQAGANEQVQDPEEKETNQQQVPQTESEEEQQNGKQKAKEESLKGKPLVAELEDRLRQLYKIKADETNKVVNYNTRSEILKDFNKVLVSSLATKYVDESFETKDGELYSLPGHLPIRVYPSIPFTLDKVTSSSYKLTQKNTTDMDGEYTITVTYQFVDGTWKIANRQIDYA</sequence>
<feature type="chain" id="PRO_5045612428" evidence="2">
    <location>
        <begin position="28"/>
        <end position="361"/>
    </location>
</feature>
<dbReference type="RefSeq" id="WP_377344576.1">
    <property type="nucleotide sequence ID" value="NZ_JBHLTP010000001.1"/>
</dbReference>
<feature type="signal peptide" evidence="2">
    <location>
        <begin position="1"/>
        <end position="27"/>
    </location>
</feature>
<dbReference type="Proteomes" id="UP001589836">
    <property type="component" value="Unassembled WGS sequence"/>
</dbReference>
<accession>A0ABV6LI71</accession>
<keyword evidence="4" id="KW-1185">Reference proteome</keyword>
<reference evidence="3 4" key="1">
    <citation type="submission" date="2024-09" db="EMBL/GenBank/DDBJ databases">
        <authorList>
            <person name="Sun Q."/>
            <person name="Mori K."/>
        </authorList>
    </citation>
    <scope>NUCLEOTIDE SEQUENCE [LARGE SCALE GENOMIC DNA]</scope>
    <source>
        <strain evidence="3 4">NCAIM B.02529</strain>
    </source>
</reference>
<gene>
    <name evidence="3" type="ORF">ACFFGV_00595</name>
</gene>
<evidence type="ECO:0000256" key="1">
    <source>
        <dbReference type="SAM" id="MobiDB-lite"/>
    </source>
</evidence>
<name>A0ABV6LI71_9BACI</name>
<feature type="region of interest" description="Disordered" evidence="1">
    <location>
        <begin position="26"/>
        <end position="45"/>
    </location>
</feature>
<evidence type="ECO:0000256" key="2">
    <source>
        <dbReference type="SAM" id="SignalP"/>
    </source>
</evidence>
<keyword evidence="2" id="KW-0732">Signal</keyword>
<evidence type="ECO:0000313" key="3">
    <source>
        <dbReference type="EMBL" id="MFC0522087.1"/>
    </source>
</evidence>
<protein>
    <submittedName>
        <fullName evidence="3">Uncharacterized protein</fullName>
    </submittedName>
</protein>
<dbReference type="PROSITE" id="PS51257">
    <property type="entry name" value="PROKAR_LIPOPROTEIN"/>
    <property type="match status" value="1"/>
</dbReference>
<dbReference type="EMBL" id="JBHLTP010000001">
    <property type="protein sequence ID" value="MFC0522087.1"/>
    <property type="molecule type" value="Genomic_DNA"/>
</dbReference>
<evidence type="ECO:0000313" key="4">
    <source>
        <dbReference type="Proteomes" id="UP001589836"/>
    </source>
</evidence>
<feature type="region of interest" description="Disordered" evidence="1">
    <location>
        <begin position="190"/>
        <end position="236"/>
    </location>
</feature>
<feature type="compositionally biased region" description="Polar residues" evidence="1">
    <location>
        <begin position="26"/>
        <end position="40"/>
    </location>
</feature>
<organism evidence="3 4">
    <name type="scientific">Pontibacillus salicampi</name>
    <dbReference type="NCBI Taxonomy" id="1449801"/>
    <lineage>
        <taxon>Bacteria</taxon>
        <taxon>Bacillati</taxon>
        <taxon>Bacillota</taxon>
        <taxon>Bacilli</taxon>
        <taxon>Bacillales</taxon>
        <taxon>Bacillaceae</taxon>
        <taxon>Pontibacillus</taxon>
    </lineage>
</organism>
<comment type="caution">
    <text evidence="3">The sequence shown here is derived from an EMBL/GenBank/DDBJ whole genome shotgun (WGS) entry which is preliminary data.</text>
</comment>